<dbReference type="Pfam" id="PF00027">
    <property type="entry name" value="cNMP_binding"/>
    <property type="match status" value="1"/>
</dbReference>
<dbReference type="RefSeq" id="WP_380702818.1">
    <property type="nucleotide sequence ID" value="NZ_JBHSAP010000007.1"/>
</dbReference>
<keyword evidence="1" id="KW-0805">Transcription regulation</keyword>
<evidence type="ECO:0000256" key="2">
    <source>
        <dbReference type="ARBA" id="ARBA00023125"/>
    </source>
</evidence>
<dbReference type="InterPro" id="IPR036388">
    <property type="entry name" value="WH-like_DNA-bd_sf"/>
</dbReference>
<evidence type="ECO:0000256" key="4">
    <source>
        <dbReference type="ARBA" id="ARBA00023163"/>
    </source>
</evidence>
<dbReference type="Gene3D" id="1.10.10.10">
    <property type="entry name" value="Winged helix-like DNA-binding domain superfamily/Winged helix DNA-binding domain"/>
    <property type="match status" value="1"/>
</dbReference>
<dbReference type="InterPro" id="IPR018490">
    <property type="entry name" value="cNMP-bd_dom_sf"/>
</dbReference>
<dbReference type="InterPro" id="IPR000595">
    <property type="entry name" value="cNMP-bd_dom"/>
</dbReference>
<dbReference type="Gene3D" id="2.60.120.10">
    <property type="entry name" value="Jelly Rolls"/>
    <property type="match status" value="1"/>
</dbReference>
<dbReference type="CDD" id="cd00038">
    <property type="entry name" value="CAP_ED"/>
    <property type="match status" value="1"/>
</dbReference>
<keyword evidence="3" id="KW-0010">Activator</keyword>
<dbReference type="Pfam" id="PF13545">
    <property type="entry name" value="HTH_Crp_2"/>
    <property type="match status" value="1"/>
</dbReference>
<evidence type="ECO:0000256" key="1">
    <source>
        <dbReference type="ARBA" id="ARBA00023015"/>
    </source>
</evidence>
<dbReference type="Proteomes" id="UP001595843">
    <property type="component" value="Unassembled WGS sequence"/>
</dbReference>
<evidence type="ECO:0000259" key="5">
    <source>
        <dbReference type="PROSITE" id="PS50042"/>
    </source>
</evidence>
<dbReference type="SUPFAM" id="SSF51206">
    <property type="entry name" value="cAMP-binding domain-like"/>
    <property type="match status" value="1"/>
</dbReference>
<dbReference type="PANTHER" id="PTHR24567:SF74">
    <property type="entry name" value="HTH-TYPE TRANSCRIPTIONAL REGULATOR ARCR"/>
    <property type="match status" value="1"/>
</dbReference>
<keyword evidence="4" id="KW-0804">Transcription</keyword>
<keyword evidence="7" id="KW-1185">Reference proteome</keyword>
<accession>A0ABV8JBC3</accession>
<comment type="caution">
    <text evidence="6">The sequence shown here is derived from an EMBL/GenBank/DDBJ whole genome shotgun (WGS) entry which is preliminary data.</text>
</comment>
<evidence type="ECO:0000313" key="6">
    <source>
        <dbReference type="EMBL" id="MFC4076191.1"/>
    </source>
</evidence>
<dbReference type="PROSITE" id="PS50042">
    <property type="entry name" value="CNMP_BINDING_3"/>
    <property type="match status" value="1"/>
</dbReference>
<keyword evidence="2" id="KW-0238">DNA-binding</keyword>
<evidence type="ECO:0000256" key="3">
    <source>
        <dbReference type="ARBA" id="ARBA00023159"/>
    </source>
</evidence>
<dbReference type="CDD" id="cd00093">
    <property type="entry name" value="HTH_XRE"/>
    <property type="match status" value="1"/>
</dbReference>
<reference evidence="7" key="1">
    <citation type="journal article" date="2019" name="Int. J. Syst. Evol. Microbiol.">
        <title>The Global Catalogue of Microorganisms (GCM) 10K type strain sequencing project: providing services to taxonomists for standard genome sequencing and annotation.</title>
        <authorList>
            <consortium name="The Broad Institute Genomics Platform"/>
            <consortium name="The Broad Institute Genome Sequencing Center for Infectious Disease"/>
            <person name="Wu L."/>
            <person name="Ma J."/>
        </authorList>
    </citation>
    <scope>NUCLEOTIDE SEQUENCE [LARGE SCALE GENOMIC DNA]</scope>
    <source>
        <strain evidence="7">IBRC-M 10813</strain>
    </source>
</reference>
<dbReference type="InterPro" id="IPR012318">
    <property type="entry name" value="HTH_CRP"/>
</dbReference>
<dbReference type="InterPro" id="IPR001387">
    <property type="entry name" value="Cro/C1-type_HTH"/>
</dbReference>
<feature type="domain" description="Cyclic nucleotide-binding" evidence="5">
    <location>
        <begin position="1"/>
        <end position="93"/>
    </location>
</feature>
<sequence>MILHRGEILFRQGEEGYLFHLKSGLFKVSRLQPDGTSFLFNLLVPGETFPHHSLLTPQPYYATAVALTTSEVERIPAEDWYRKLEACPEKYREVALSLQYTLRTVQQRIGFLTAPSSNRLRLLREWLHHHFSSKPVEDLLTQEELGQLLGLTRETVNRLVREERRASSS</sequence>
<name>A0ABV8JBC3_9BACL</name>
<protein>
    <submittedName>
        <fullName evidence="6">Crp/Fnr family transcriptional regulator</fullName>
    </submittedName>
</protein>
<gene>
    <name evidence="6" type="ORF">ACFOUO_05135</name>
</gene>
<proteinExistence type="predicted"/>
<organism evidence="6 7">
    <name type="scientific">Salinithrix halophila</name>
    <dbReference type="NCBI Taxonomy" id="1485204"/>
    <lineage>
        <taxon>Bacteria</taxon>
        <taxon>Bacillati</taxon>
        <taxon>Bacillota</taxon>
        <taxon>Bacilli</taxon>
        <taxon>Bacillales</taxon>
        <taxon>Thermoactinomycetaceae</taxon>
        <taxon>Salinithrix</taxon>
    </lineage>
</organism>
<dbReference type="PANTHER" id="PTHR24567">
    <property type="entry name" value="CRP FAMILY TRANSCRIPTIONAL REGULATORY PROTEIN"/>
    <property type="match status" value="1"/>
</dbReference>
<dbReference type="InterPro" id="IPR050397">
    <property type="entry name" value="Env_Response_Regulators"/>
</dbReference>
<dbReference type="EMBL" id="JBHSAP010000007">
    <property type="protein sequence ID" value="MFC4076191.1"/>
    <property type="molecule type" value="Genomic_DNA"/>
</dbReference>
<dbReference type="InterPro" id="IPR014710">
    <property type="entry name" value="RmlC-like_jellyroll"/>
</dbReference>
<evidence type="ECO:0000313" key="7">
    <source>
        <dbReference type="Proteomes" id="UP001595843"/>
    </source>
</evidence>